<dbReference type="PANTHER" id="PTHR43459">
    <property type="entry name" value="ENOYL-COA HYDRATASE"/>
    <property type="match status" value="1"/>
</dbReference>
<dbReference type="SUPFAM" id="SSF52096">
    <property type="entry name" value="ClpP/crotonase"/>
    <property type="match status" value="1"/>
</dbReference>
<dbReference type="InterPro" id="IPR029045">
    <property type="entry name" value="ClpP/crotonase-like_dom_sf"/>
</dbReference>
<dbReference type="GO" id="GO:0003824">
    <property type="term" value="F:catalytic activity"/>
    <property type="evidence" value="ECO:0007669"/>
    <property type="project" value="UniProtKB-ARBA"/>
</dbReference>
<evidence type="ECO:0000313" key="1">
    <source>
        <dbReference type="EMBL" id="BAO83012.1"/>
    </source>
</evidence>
<proteinExistence type="predicted"/>
<dbReference type="InterPro" id="IPR001753">
    <property type="entry name" value="Enoyl-CoA_hydra/iso"/>
</dbReference>
<dbReference type="EMBL" id="AP014569">
    <property type="protein sequence ID" value="BAO83012.1"/>
    <property type="molecule type" value="Genomic_DNA"/>
</dbReference>
<dbReference type="CDD" id="cd06558">
    <property type="entry name" value="crotonase-like"/>
    <property type="match status" value="1"/>
</dbReference>
<protein>
    <submittedName>
        <fullName evidence="1">Enoyl-CoA hydratase/carnithine racemase</fullName>
    </submittedName>
</protein>
<keyword evidence="2" id="KW-1185">Reference proteome</keyword>
<dbReference type="Gene3D" id="3.90.226.10">
    <property type="entry name" value="2-enoyl-CoA Hydratase, Chain A, domain 1"/>
    <property type="match status" value="1"/>
</dbReference>
<dbReference type="Pfam" id="PF00378">
    <property type="entry name" value="ECH_1"/>
    <property type="match status" value="1"/>
</dbReference>
<name>A0A060NML2_9BURK</name>
<reference evidence="1 2" key="1">
    <citation type="journal article" date="2014" name="Nat. Commun.">
        <title>Physiological and genomic features of highly alkaliphilic hydrogen-utilizing Betaproteobacteria from a continental serpentinizing site.</title>
        <authorList>
            <person name="Suzuki S."/>
            <person name="Kuenen J.G."/>
            <person name="Schipper K."/>
            <person name="van der Velde S."/>
            <person name="Ishii S."/>
            <person name="Wu A."/>
            <person name="Sorokin D.Y."/>
            <person name="Tenney A."/>
            <person name="Meng X.Y."/>
            <person name="Morrill P.L."/>
            <person name="Kamagata Y."/>
            <person name="Muyzer G."/>
            <person name="Nealson K.H."/>
        </authorList>
    </citation>
    <scope>NUCLEOTIDE SEQUENCE [LARGE SCALE GENOMIC DNA]</scope>
    <source>
        <strain evidence="1 2">B1</strain>
    </source>
</reference>
<dbReference type="STRING" id="1458426.SMCB_0784"/>
<dbReference type="KEGG" id="cbab:SMCB_0784"/>
<dbReference type="HOGENOM" id="CLU_009834_7_3_4"/>
<dbReference type="Proteomes" id="UP000066014">
    <property type="component" value="Chromosome"/>
</dbReference>
<organism evidence="1 2">
    <name type="scientific">Serpentinimonas maccroryi</name>
    <dbReference type="NCBI Taxonomy" id="1458426"/>
    <lineage>
        <taxon>Bacteria</taxon>
        <taxon>Pseudomonadati</taxon>
        <taxon>Pseudomonadota</taxon>
        <taxon>Betaproteobacteria</taxon>
        <taxon>Burkholderiales</taxon>
        <taxon>Comamonadaceae</taxon>
        <taxon>Serpentinimonas</taxon>
    </lineage>
</organism>
<gene>
    <name evidence="1" type="ORF">SMCB_0784</name>
</gene>
<dbReference type="OrthoDB" id="2862111at2"/>
<dbReference type="PANTHER" id="PTHR43459:SF1">
    <property type="entry name" value="EG:BACN32G11.4 PROTEIN"/>
    <property type="match status" value="1"/>
</dbReference>
<dbReference type="AlphaFoldDB" id="A0A060NML2"/>
<dbReference type="RefSeq" id="WP_045535210.1">
    <property type="nucleotide sequence ID" value="NZ_AP014569.1"/>
</dbReference>
<evidence type="ECO:0000313" key="2">
    <source>
        <dbReference type="Proteomes" id="UP000066014"/>
    </source>
</evidence>
<accession>A0A060NML2</accession>
<sequence length="268" mass="28781">MPTDHAHPIDWPAASSPMLHIEAGVATLTLNRPAQRNSLSDADLQVLLQHLDSIEADAAVRVLVLAARVQPQRPVFSAGYHMGGFEADASQGPQGFERVCAALARARTVTLCALNGSVYGGATDLALACDFRLGVQGMELRMPAAALGLHYCAGGLQRFVARLGLGAARRIFLLAQPLSADELLRLGYLDALVAPEALPTEVARWCHNLVQLAPLALQGMKQSLQEIALGEHNATAWREREAHTQRSADFAEGRAAFAQRRPAVFLGR</sequence>